<dbReference type="InterPro" id="IPR039425">
    <property type="entry name" value="RNA_pol_sigma-70-like"/>
</dbReference>
<evidence type="ECO:0000313" key="8">
    <source>
        <dbReference type="EMBL" id="EAY25235.1"/>
    </source>
</evidence>
<proteinExistence type="inferred from homology"/>
<dbReference type="EMBL" id="AAWS01000052">
    <property type="protein sequence ID" value="EAY25235.1"/>
    <property type="molecule type" value="Genomic_DNA"/>
</dbReference>
<reference evidence="8 9" key="1">
    <citation type="submission" date="2007-01" db="EMBL/GenBank/DDBJ databases">
        <authorList>
            <person name="Haygood M."/>
            <person name="Podell S."/>
            <person name="Anderson C."/>
            <person name="Hopkinson B."/>
            <person name="Roe K."/>
            <person name="Barbeau K."/>
            <person name="Gaasterland T."/>
            <person name="Ferriera S."/>
            <person name="Johnson J."/>
            <person name="Kravitz S."/>
            <person name="Beeson K."/>
            <person name="Sutton G."/>
            <person name="Rogers Y.-H."/>
            <person name="Friedman R."/>
            <person name="Frazier M."/>
            <person name="Venter J.C."/>
        </authorList>
    </citation>
    <scope>NUCLEOTIDE SEQUENCE [LARGE SCALE GENOMIC DNA]</scope>
    <source>
        <strain evidence="8 9">ATCC 23134</strain>
    </source>
</reference>
<evidence type="ECO:0000256" key="3">
    <source>
        <dbReference type="ARBA" id="ARBA00023082"/>
    </source>
</evidence>
<dbReference type="InterPro" id="IPR014284">
    <property type="entry name" value="RNA_pol_sigma-70_dom"/>
</dbReference>
<keyword evidence="9" id="KW-1185">Reference proteome</keyword>
<feature type="domain" description="RNA polymerase sigma-70 region 2" evidence="6">
    <location>
        <begin position="7"/>
        <end position="72"/>
    </location>
</feature>
<evidence type="ECO:0000313" key="9">
    <source>
        <dbReference type="Proteomes" id="UP000004095"/>
    </source>
</evidence>
<comment type="caution">
    <text evidence="8">The sequence shown here is derived from an EMBL/GenBank/DDBJ whole genome shotgun (WGS) entry which is preliminary data.</text>
</comment>
<evidence type="ECO:0000259" key="6">
    <source>
        <dbReference type="Pfam" id="PF04542"/>
    </source>
</evidence>
<dbReference type="PANTHER" id="PTHR43133">
    <property type="entry name" value="RNA POLYMERASE ECF-TYPE SIGMA FACTO"/>
    <property type="match status" value="1"/>
</dbReference>
<comment type="similarity">
    <text evidence="1">Belongs to the sigma-70 factor family. ECF subfamily.</text>
</comment>
<dbReference type="AlphaFoldDB" id="A1ZWJ5"/>
<dbReference type="SUPFAM" id="SSF88946">
    <property type="entry name" value="Sigma2 domain of RNA polymerase sigma factors"/>
    <property type="match status" value="1"/>
</dbReference>
<name>A1ZWJ5_MICM2</name>
<dbReference type="Proteomes" id="UP000004095">
    <property type="component" value="Unassembled WGS sequence"/>
</dbReference>
<dbReference type="SUPFAM" id="SSF88659">
    <property type="entry name" value="Sigma3 and sigma4 domains of RNA polymerase sigma factors"/>
    <property type="match status" value="1"/>
</dbReference>
<keyword evidence="5" id="KW-0804">Transcription</keyword>
<keyword evidence="3" id="KW-0731">Sigma factor</keyword>
<dbReference type="Gene3D" id="1.10.1740.10">
    <property type="match status" value="1"/>
</dbReference>
<dbReference type="Gene3D" id="1.10.10.10">
    <property type="entry name" value="Winged helix-like DNA-binding domain superfamily/Winged helix DNA-binding domain"/>
    <property type="match status" value="1"/>
</dbReference>
<dbReference type="GO" id="GO:0006352">
    <property type="term" value="P:DNA-templated transcription initiation"/>
    <property type="evidence" value="ECO:0007669"/>
    <property type="project" value="InterPro"/>
</dbReference>
<dbReference type="eggNOG" id="COG1595">
    <property type="taxonomic scope" value="Bacteria"/>
</dbReference>
<sequence>MEFENIWQRYQPQLSNFVKMNVHEASIANDVLQEIGIKLHLALDQKKVINNHQAWLFQVARNTLADAYRKEQVFPQAKNVELTSNLRAVSKNTCTCDLVIFIIQRYLPKEYRMPLFLGDIEKLPQKEVAHLLGLSLTATKSRIQRARKKLREVVTRFFEVEQNSKGEIVDLRLKERQKLPESLLKHLRKTI</sequence>
<keyword evidence="2" id="KW-0805">Transcription regulation</keyword>
<dbReference type="InterPro" id="IPR036388">
    <property type="entry name" value="WH-like_DNA-bd_sf"/>
</dbReference>
<dbReference type="PANTHER" id="PTHR43133:SF8">
    <property type="entry name" value="RNA POLYMERASE SIGMA FACTOR HI_1459-RELATED"/>
    <property type="match status" value="1"/>
</dbReference>
<feature type="domain" description="RNA polymerase sigma factor 70 region 4 type 2" evidence="7">
    <location>
        <begin position="107"/>
        <end position="150"/>
    </location>
</feature>
<evidence type="ECO:0000259" key="7">
    <source>
        <dbReference type="Pfam" id="PF08281"/>
    </source>
</evidence>
<dbReference type="RefSeq" id="WP_002703187.1">
    <property type="nucleotide sequence ID" value="NZ_AAWS01000052.1"/>
</dbReference>
<dbReference type="InterPro" id="IPR013325">
    <property type="entry name" value="RNA_pol_sigma_r2"/>
</dbReference>
<evidence type="ECO:0000256" key="5">
    <source>
        <dbReference type="ARBA" id="ARBA00023163"/>
    </source>
</evidence>
<evidence type="ECO:0000256" key="1">
    <source>
        <dbReference type="ARBA" id="ARBA00010641"/>
    </source>
</evidence>
<dbReference type="InterPro" id="IPR013324">
    <property type="entry name" value="RNA_pol_sigma_r3/r4-like"/>
</dbReference>
<organism evidence="8 9">
    <name type="scientific">Microscilla marina ATCC 23134</name>
    <dbReference type="NCBI Taxonomy" id="313606"/>
    <lineage>
        <taxon>Bacteria</taxon>
        <taxon>Pseudomonadati</taxon>
        <taxon>Bacteroidota</taxon>
        <taxon>Cytophagia</taxon>
        <taxon>Cytophagales</taxon>
        <taxon>Microscillaceae</taxon>
        <taxon>Microscilla</taxon>
    </lineage>
</organism>
<dbReference type="InterPro" id="IPR013249">
    <property type="entry name" value="RNA_pol_sigma70_r4_t2"/>
</dbReference>
<protein>
    <submittedName>
        <fullName evidence="8">Sigma-70 region 2</fullName>
    </submittedName>
</protein>
<gene>
    <name evidence="8" type="ORF">M23134_07972</name>
</gene>
<keyword evidence="4" id="KW-0238">DNA-binding</keyword>
<dbReference type="GO" id="GO:0003677">
    <property type="term" value="F:DNA binding"/>
    <property type="evidence" value="ECO:0007669"/>
    <property type="project" value="UniProtKB-KW"/>
</dbReference>
<accession>A1ZWJ5</accession>
<dbReference type="Pfam" id="PF08281">
    <property type="entry name" value="Sigma70_r4_2"/>
    <property type="match status" value="1"/>
</dbReference>
<dbReference type="NCBIfam" id="TIGR02937">
    <property type="entry name" value="sigma70-ECF"/>
    <property type="match status" value="1"/>
</dbReference>
<dbReference type="Pfam" id="PF04542">
    <property type="entry name" value="Sigma70_r2"/>
    <property type="match status" value="1"/>
</dbReference>
<dbReference type="GO" id="GO:0016987">
    <property type="term" value="F:sigma factor activity"/>
    <property type="evidence" value="ECO:0007669"/>
    <property type="project" value="UniProtKB-KW"/>
</dbReference>
<evidence type="ECO:0000256" key="2">
    <source>
        <dbReference type="ARBA" id="ARBA00023015"/>
    </source>
</evidence>
<evidence type="ECO:0000256" key="4">
    <source>
        <dbReference type="ARBA" id="ARBA00023125"/>
    </source>
</evidence>
<dbReference type="OrthoDB" id="9780326at2"/>
<dbReference type="InterPro" id="IPR007627">
    <property type="entry name" value="RNA_pol_sigma70_r2"/>
</dbReference>